<feature type="domain" description="GFO/IDH/MocA-like oxidoreductase" evidence="2">
    <location>
        <begin position="135"/>
        <end position="253"/>
    </location>
</feature>
<gene>
    <name evidence="3" type="ordered locus">PSMK_10350</name>
</gene>
<evidence type="ECO:0000313" key="3">
    <source>
        <dbReference type="EMBL" id="BAM03194.1"/>
    </source>
</evidence>
<dbReference type="InterPro" id="IPR000683">
    <property type="entry name" value="Gfo/Idh/MocA-like_OxRdtase_N"/>
</dbReference>
<dbReference type="InterPro" id="IPR055170">
    <property type="entry name" value="GFO_IDH_MocA-like_dom"/>
</dbReference>
<dbReference type="SUPFAM" id="SSF55347">
    <property type="entry name" value="Glyceraldehyde-3-phosphate dehydrogenase-like, C-terminal domain"/>
    <property type="match status" value="1"/>
</dbReference>
<dbReference type="GO" id="GO:0000166">
    <property type="term" value="F:nucleotide binding"/>
    <property type="evidence" value="ECO:0007669"/>
    <property type="project" value="InterPro"/>
</dbReference>
<dbReference type="eggNOG" id="COG0673">
    <property type="taxonomic scope" value="Bacteria"/>
</dbReference>
<dbReference type="InterPro" id="IPR036291">
    <property type="entry name" value="NAD(P)-bd_dom_sf"/>
</dbReference>
<dbReference type="STRING" id="1142394.PSMK_10350"/>
<dbReference type="Pfam" id="PF01408">
    <property type="entry name" value="GFO_IDH_MocA"/>
    <property type="match status" value="1"/>
</dbReference>
<protein>
    <submittedName>
        <fullName evidence="3">Putative oxidoreductase</fullName>
    </submittedName>
</protein>
<evidence type="ECO:0000313" key="4">
    <source>
        <dbReference type="Proteomes" id="UP000007881"/>
    </source>
</evidence>
<dbReference type="Pfam" id="PF22725">
    <property type="entry name" value="GFO_IDH_MocA_C3"/>
    <property type="match status" value="1"/>
</dbReference>
<dbReference type="HOGENOM" id="CLU_023194_2_1_0"/>
<dbReference type="AlphaFoldDB" id="I0ID56"/>
<name>I0ID56_PHYMF</name>
<dbReference type="KEGG" id="phm:PSMK_10350"/>
<feature type="domain" description="Gfo/Idh/MocA-like oxidoreductase N-terminal" evidence="1">
    <location>
        <begin position="5"/>
        <end position="124"/>
    </location>
</feature>
<dbReference type="SUPFAM" id="SSF51735">
    <property type="entry name" value="NAD(P)-binding Rossmann-fold domains"/>
    <property type="match status" value="1"/>
</dbReference>
<proteinExistence type="predicted"/>
<dbReference type="Proteomes" id="UP000007881">
    <property type="component" value="Chromosome"/>
</dbReference>
<organism evidence="3 4">
    <name type="scientific">Phycisphaera mikurensis (strain NBRC 102666 / KCTC 22515 / FYK2301M01)</name>
    <dbReference type="NCBI Taxonomy" id="1142394"/>
    <lineage>
        <taxon>Bacteria</taxon>
        <taxon>Pseudomonadati</taxon>
        <taxon>Planctomycetota</taxon>
        <taxon>Phycisphaerae</taxon>
        <taxon>Phycisphaerales</taxon>
        <taxon>Phycisphaeraceae</taxon>
        <taxon>Phycisphaera</taxon>
    </lineage>
</organism>
<evidence type="ECO:0000259" key="1">
    <source>
        <dbReference type="Pfam" id="PF01408"/>
    </source>
</evidence>
<sequence>MERMKTVVVGCGGMSRTWVQEALAAERIDLVGLVDLEAERARAMADSFGIDQGACFRSLGEAVRATGADAVFDVTVPAAHAAVTLEALELGCHVLGEKPMSDSLENGRRMVDAAQAAGRVYAVTQTRRALPGVLSVEAFLREGGLGEVAELHSDFYLGCHFGGFREEMEHPLVLDMAIHTFDNARQISGREPVTVYAESWNPAHSWYRGDASAVAVFEMTGGLRYTYRGSWCNEGNHTSWAGDWRVAGSRGSLAWDGADAMEAQRLAADPGEGFHRELETIDVPRVTLEHEGHAHLIRQFAEHVCSGGRTPLACPAADNLPSLAMVLAAVESLRTGNRVPVRW</sequence>
<keyword evidence="4" id="KW-1185">Reference proteome</keyword>
<dbReference type="Gene3D" id="3.30.360.10">
    <property type="entry name" value="Dihydrodipicolinate Reductase, domain 2"/>
    <property type="match status" value="1"/>
</dbReference>
<dbReference type="PANTHER" id="PTHR43708">
    <property type="entry name" value="CONSERVED EXPRESSED OXIDOREDUCTASE (EUROFUNG)"/>
    <property type="match status" value="1"/>
</dbReference>
<accession>I0ID56</accession>
<dbReference type="PANTHER" id="PTHR43708:SF8">
    <property type="entry name" value="OXIDOREDUCTASE"/>
    <property type="match status" value="1"/>
</dbReference>
<evidence type="ECO:0000259" key="2">
    <source>
        <dbReference type="Pfam" id="PF22725"/>
    </source>
</evidence>
<dbReference type="EMBL" id="AP012338">
    <property type="protein sequence ID" value="BAM03194.1"/>
    <property type="molecule type" value="Genomic_DNA"/>
</dbReference>
<dbReference type="Gene3D" id="3.40.50.720">
    <property type="entry name" value="NAD(P)-binding Rossmann-like Domain"/>
    <property type="match status" value="1"/>
</dbReference>
<reference evidence="3 4" key="1">
    <citation type="submission" date="2012-02" db="EMBL/GenBank/DDBJ databases">
        <title>Complete genome sequence of Phycisphaera mikurensis NBRC 102666.</title>
        <authorList>
            <person name="Ankai A."/>
            <person name="Hosoyama A."/>
            <person name="Terui Y."/>
            <person name="Sekine M."/>
            <person name="Fukai R."/>
            <person name="Kato Y."/>
            <person name="Nakamura S."/>
            <person name="Yamada-Narita S."/>
            <person name="Kawakoshi A."/>
            <person name="Fukunaga Y."/>
            <person name="Yamazaki S."/>
            <person name="Fujita N."/>
        </authorList>
    </citation>
    <scope>NUCLEOTIDE SEQUENCE [LARGE SCALE GENOMIC DNA]</scope>
    <source>
        <strain evidence="4">NBRC 102666 / KCTC 22515 / FYK2301M01</strain>
    </source>
</reference>
<dbReference type="InterPro" id="IPR051317">
    <property type="entry name" value="Gfo/Idh/MocA_oxidoreduct"/>
</dbReference>